<dbReference type="InterPro" id="IPR021731">
    <property type="entry name" value="AMIN_dom"/>
</dbReference>
<evidence type="ECO:0000313" key="12">
    <source>
        <dbReference type="EMBL" id="MBI6883529.1"/>
    </source>
</evidence>
<name>A0A8I1EBM5_PSEPU</name>
<evidence type="ECO:0000256" key="1">
    <source>
        <dbReference type="ARBA" id="ARBA00001561"/>
    </source>
</evidence>
<dbReference type="CDD" id="cd02696">
    <property type="entry name" value="MurNAc-LAA"/>
    <property type="match status" value="1"/>
</dbReference>
<evidence type="ECO:0000256" key="10">
    <source>
        <dbReference type="SAM" id="SignalP"/>
    </source>
</evidence>
<evidence type="ECO:0000256" key="7">
    <source>
        <dbReference type="ARBA" id="ARBA00022801"/>
    </source>
</evidence>
<keyword evidence="8" id="KW-0961">Cell wall biogenesis/degradation</keyword>
<dbReference type="Pfam" id="PF01520">
    <property type="entry name" value="Amidase_3"/>
    <property type="match status" value="1"/>
</dbReference>
<comment type="subcellular location">
    <subcellularLocation>
        <location evidence="2">Periplasm</location>
    </subcellularLocation>
</comment>
<evidence type="ECO:0000256" key="5">
    <source>
        <dbReference type="ARBA" id="ARBA00022729"/>
    </source>
</evidence>
<gene>
    <name evidence="12" type="ORF">JEU22_06360</name>
</gene>
<evidence type="ECO:0000256" key="8">
    <source>
        <dbReference type="ARBA" id="ARBA00023316"/>
    </source>
</evidence>
<organism evidence="12 13">
    <name type="scientific">Pseudomonas putida</name>
    <name type="common">Arthrobacter siderocapsulatus</name>
    <dbReference type="NCBI Taxonomy" id="303"/>
    <lineage>
        <taxon>Bacteria</taxon>
        <taxon>Pseudomonadati</taxon>
        <taxon>Pseudomonadota</taxon>
        <taxon>Gammaproteobacteria</taxon>
        <taxon>Pseudomonadales</taxon>
        <taxon>Pseudomonadaceae</taxon>
        <taxon>Pseudomonas</taxon>
    </lineage>
</organism>
<dbReference type="GO" id="GO:0071555">
    <property type="term" value="P:cell wall organization"/>
    <property type="evidence" value="ECO:0007669"/>
    <property type="project" value="UniProtKB-KW"/>
</dbReference>
<dbReference type="FunFam" id="3.40.630.40:FF:000001">
    <property type="entry name" value="N-acetylmuramoyl-L-alanine amidase"/>
    <property type="match status" value="1"/>
</dbReference>
<dbReference type="InterPro" id="IPR050695">
    <property type="entry name" value="N-acetylmuramoyl_amidase_3"/>
</dbReference>
<dbReference type="RefSeq" id="WP_198747012.1">
    <property type="nucleotide sequence ID" value="NZ_JAEHTE010000003.1"/>
</dbReference>
<dbReference type="SMART" id="SM00646">
    <property type="entry name" value="Ami_3"/>
    <property type="match status" value="1"/>
</dbReference>
<feature type="signal peptide" evidence="10">
    <location>
        <begin position="1"/>
        <end position="24"/>
    </location>
</feature>
<dbReference type="InterPro" id="IPR002508">
    <property type="entry name" value="MurNAc-LAA_cat"/>
</dbReference>
<dbReference type="GO" id="GO:0030288">
    <property type="term" value="C:outer membrane-bounded periplasmic space"/>
    <property type="evidence" value="ECO:0007669"/>
    <property type="project" value="TreeGrafter"/>
</dbReference>
<dbReference type="Proteomes" id="UP000637061">
    <property type="component" value="Unassembled WGS sequence"/>
</dbReference>
<feature type="chain" id="PRO_5034971603" description="N-acetylmuramoyl-L-alanine amidase AmiC" evidence="10">
    <location>
        <begin position="25"/>
        <end position="388"/>
    </location>
</feature>
<dbReference type="SUPFAM" id="SSF53187">
    <property type="entry name" value="Zn-dependent exopeptidases"/>
    <property type="match status" value="1"/>
</dbReference>
<evidence type="ECO:0000256" key="6">
    <source>
        <dbReference type="ARBA" id="ARBA00022764"/>
    </source>
</evidence>
<keyword evidence="6" id="KW-0574">Periplasm</keyword>
<dbReference type="GO" id="GO:0008745">
    <property type="term" value="F:N-acetylmuramoyl-L-alanine amidase activity"/>
    <property type="evidence" value="ECO:0007669"/>
    <property type="project" value="UniProtKB-EC"/>
</dbReference>
<dbReference type="GO" id="GO:0009253">
    <property type="term" value="P:peptidoglycan catabolic process"/>
    <property type="evidence" value="ECO:0007669"/>
    <property type="project" value="InterPro"/>
</dbReference>
<sequence length="388" mass="41032">MDRRRVLKLLLACLALPLPLAAQAGQAVKRVWVSRSGSVTKVSLELTGPVAAKHFSLAAPPRLVLDLPQASLQASLNDLALEGTAVTAVRSGITASGDLRIVLDLADSAVRGEVRSLNTRPHGLELVLTGPPVGVAPEVAKPLARQRDLLIVVDAGHGGKDPGAVGPKGEQEKHVALQIAKLLAKRIDAQKGYKARLVRSDDVFIPLRKRAELGQRLNADLFVSVHADAAPRLTASGASVFALSQGGATSSMARWMAQRENDADRVGGGLPIKLCERDPMVASVLLDMSMNSTIATSLDLGHQVLSQLGQVSGLHQARVEQAGFAVLKSAAVPSILVETGFISNAGDCRRLHDARHQRKVAEAIFAGLDSYFRQKPPAGSLITAKREA</sequence>
<reference evidence="12" key="1">
    <citation type="submission" date="2020-12" db="EMBL/GenBank/DDBJ databases">
        <title>Enhanced detection system for hospital associated transmission using whole genome sequencing surveillance.</title>
        <authorList>
            <person name="Harrison L.H."/>
            <person name="Van Tyne D."/>
            <person name="Marsh J.W."/>
            <person name="Griffith M.P."/>
            <person name="Snyder D.J."/>
            <person name="Cooper V.S."/>
            <person name="Mustapha M."/>
        </authorList>
    </citation>
    <scope>NUCLEOTIDE SEQUENCE</scope>
    <source>
        <strain evidence="12">PSB00042</strain>
    </source>
</reference>
<evidence type="ECO:0000313" key="13">
    <source>
        <dbReference type="Proteomes" id="UP000637061"/>
    </source>
</evidence>
<feature type="domain" description="MurNAc-LAA" evidence="11">
    <location>
        <begin position="211"/>
        <end position="369"/>
    </location>
</feature>
<comment type="caution">
    <text evidence="12">The sequence shown here is derived from an EMBL/GenBank/DDBJ whole genome shotgun (WGS) entry which is preliminary data.</text>
</comment>
<dbReference type="PANTHER" id="PTHR30404:SF0">
    <property type="entry name" value="N-ACETYLMURAMOYL-L-ALANINE AMIDASE AMIC"/>
    <property type="match status" value="1"/>
</dbReference>
<evidence type="ECO:0000256" key="3">
    <source>
        <dbReference type="ARBA" id="ARBA00010860"/>
    </source>
</evidence>
<evidence type="ECO:0000256" key="4">
    <source>
        <dbReference type="ARBA" id="ARBA00011901"/>
    </source>
</evidence>
<dbReference type="PANTHER" id="PTHR30404">
    <property type="entry name" value="N-ACETYLMURAMOYL-L-ALANINE AMIDASE"/>
    <property type="match status" value="1"/>
</dbReference>
<comment type="catalytic activity">
    <reaction evidence="1">
        <text>Hydrolyzes the link between N-acetylmuramoyl residues and L-amino acid residues in certain cell-wall glycopeptides.</text>
        <dbReference type="EC" id="3.5.1.28"/>
    </reaction>
</comment>
<keyword evidence="5 10" id="KW-0732">Signal</keyword>
<dbReference type="AlphaFoldDB" id="A0A8I1EBM5"/>
<dbReference type="Gene3D" id="2.60.40.3500">
    <property type="match status" value="1"/>
</dbReference>
<dbReference type="Pfam" id="PF11741">
    <property type="entry name" value="AMIN"/>
    <property type="match status" value="1"/>
</dbReference>
<evidence type="ECO:0000256" key="9">
    <source>
        <dbReference type="ARBA" id="ARBA00074581"/>
    </source>
</evidence>
<keyword evidence="7" id="KW-0378">Hydrolase</keyword>
<accession>A0A8I1EBM5</accession>
<protein>
    <recommendedName>
        <fullName evidence="9">N-acetylmuramoyl-L-alanine amidase AmiC</fullName>
        <ecNumber evidence="4">3.5.1.28</ecNumber>
    </recommendedName>
</protein>
<comment type="similarity">
    <text evidence="3">Belongs to the N-acetylmuramoyl-L-alanine amidase 3 family.</text>
</comment>
<evidence type="ECO:0000256" key="2">
    <source>
        <dbReference type="ARBA" id="ARBA00004418"/>
    </source>
</evidence>
<evidence type="ECO:0000259" key="11">
    <source>
        <dbReference type="SMART" id="SM00646"/>
    </source>
</evidence>
<dbReference type="Gene3D" id="3.40.630.40">
    <property type="entry name" value="Zn-dependent exopeptidases"/>
    <property type="match status" value="1"/>
</dbReference>
<dbReference type="EC" id="3.5.1.28" evidence="4"/>
<dbReference type="EMBL" id="JAEHTE010000003">
    <property type="protein sequence ID" value="MBI6883529.1"/>
    <property type="molecule type" value="Genomic_DNA"/>
</dbReference>
<proteinExistence type="inferred from homology"/>